<evidence type="ECO:0000256" key="1">
    <source>
        <dbReference type="ARBA" id="ARBA00010716"/>
    </source>
</evidence>
<keyword evidence="3 5" id="KW-0378">Hydrolase</keyword>
<evidence type="ECO:0000256" key="6">
    <source>
        <dbReference type="PIRSR" id="PIRSR038994-1"/>
    </source>
</evidence>
<keyword evidence="2 8" id="KW-0479">Metal-binding</keyword>
<dbReference type="InterPro" id="IPR011059">
    <property type="entry name" value="Metal-dep_hydrolase_composite"/>
</dbReference>
<evidence type="ECO:0000256" key="7">
    <source>
        <dbReference type="PIRSR" id="PIRSR038994-2"/>
    </source>
</evidence>
<accession>A0A1M5DDF5</accession>
<dbReference type="STRING" id="1484053.SAMN05444274_10749"/>
<feature type="binding site" evidence="7">
    <location>
        <position position="164"/>
    </location>
    <ligand>
        <name>substrate</name>
    </ligand>
</feature>
<gene>
    <name evidence="10" type="ORF">SAMN05444274_10749</name>
</gene>
<feature type="binding site" evidence="8">
    <location>
        <position position="240"/>
    </location>
    <ligand>
        <name>Zn(2+)</name>
        <dbReference type="ChEBI" id="CHEBI:29105"/>
    </ligand>
</feature>
<dbReference type="Gene3D" id="3.20.20.140">
    <property type="entry name" value="Metal-dependent hydrolases"/>
    <property type="match status" value="1"/>
</dbReference>
<dbReference type="PIRSF" id="PIRSF038994">
    <property type="entry name" value="NagA"/>
    <property type="match status" value="1"/>
</dbReference>
<dbReference type="PANTHER" id="PTHR11113">
    <property type="entry name" value="N-ACETYLGLUCOSAMINE-6-PHOSPHATE DEACETYLASE"/>
    <property type="match status" value="1"/>
</dbReference>
<evidence type="ECO:0000259" key="9">
    <source>
        <dbReference type="Pfam" id="PF01979"/>
    </source>
</evidence>
<feature type="binding site" evidence="7">
    <location>
        <begin position="243"/>
        <end position="244"/>
    </location>
    <ligand>
        <name>substrate</name>
    </ligand>
</feature>
<organism evidence="10 11">
    <name type="scientific">Mariniphaga anaerophila</name>
    <dbReference type="NCBI Taxonomy" id="1484053"/>
    <lineage>
        <taxon>Bacteria</taxon>
        <taxon>Pseudomonadati</taxon>
        <taxon>Bacteroidota</taxon>
        <taxon>Bacteroidia</taxon>
        <taxon>Marinilabiliales</taxon>
        <taxon>Prolixibacteraceae</taxon>
        <taxon>Mariniphaga</taxon>
    </lineage>
</organism>
<evidence type="ECO:0000313" key="10">
    <source>
        <dbReference type="EMBL" id="SHF64874.1"/>
    </source>
</evidence>
<dbReference type="GO" id="GO:0006046">
    <property type="term" value="P:N-acetylglucosamine catabolic process"/>
    <property type="evidence" value="ECO:0007669"/>
    <property type="project" value="TreeGrafter"/>
</dbReference>
<evidence type="ECO:0000256" key="8">
    <source>
        <dbReference type="PIRSR" id="PIRSR038994-3"/>
    </source>
</evidence>
<evidence type="ECO:0000256" key="5">
    <source>
        <dbReference type="PIRNR" id="PIRNR038994"/>
    </source>
</evidence>
<dbReference type="InterPro" id="IPR003764">
    <property type="entry name" value="GlcNAc_6-P_deAcase"/>
</dbReference>
<dbReference type="RefSeq" id="WP_083570789.1">
    <property type="nucleotide sequence ID" value="NZ_FQUM01000007.1"/>
</dbReference>
<dbReference type="InterPro" id="IPR032466">
    <property type="entry name" value="Metal_Hydrolase"/>
</dbReference>
<dbReference type="AlphaFoldDB" id="A0A1M5DDF5"/>
<dbReference type="Gene3D" id="2.30.40.10">
    <property type="entry name" value="Urease, subunit C, domain 1"/>
    <property type="match status" value="1"/>
</dbReference>
<evidence type="ECO:0000313" key="11">
    <source>
        <dbReference type="Proteomes" id="UP000184164"/>
    </source>
</evidence>
<dbReference type="InterPro" id="IPR006680">
    <property type="entry name" value="Amidohydro-rel"/>
</dbReference>
<dbReference type="SUPFAM" id="SSF51338">
    <property type="entry name" value="Composite domain of metallo-dependent hydrolases"/>
    <property type="match status" value="1"/>
</dbReference>
<dbReference type="GO" id="GO:0008448">
    <property type="term" value="F:N-acetylglucosamine-6-phosphate deacetylase activity"/>
    <property type="evidence" value="ECO:0007669"/>
    <property type="project" value="InterPro"/>
</dbReference>
<dbReference type="Proteomes" id="UP000184164">
    <property type="component" value="Unassembled WGS sequence"/>
</dbReference>
<reference evidence="10 11" key="1">
    <citation type="submission" date="2016-11" db="EMBL/GenBank/DDBJ databases">
        <authorList>
            <person name="Jaros S."/>
            <person name="Januszkiewicz K."/>
            <person name="Wedrychowicz H."/>
        </authorList>
    </citation>
    <scope>NUCLEOTIDE SEQUENCE [LARGE SCALE GENOMIC DNA]</scope>
    <source>
        <strain evidence="10 11">DSM 26910</strain>
    </source>
</reference>
<dbReference type="EMBL" id="FQUM01000007">
    <property type="protein sequence ID" value="SHF64874.1"/>
    <property type="molecule type" value="Genomic_DNA"/>
</dbReference>
<evidence type="ECO:0000256" key="3">
    <source>
        <dbReference type="ARBA" id="ARBA00022801"/>
    </source>
</evidence>
<keyword evidence="11" id="KW-1185">Reference proteome</keyword>
<comment type="cofactor">
    <cofactor evidence="8">
        <name>a divalent metal cation</name>
        <dbReference type="ChEBI" id="CHEBI:60240"/>
    </cofactor>
    <text evidence="8">Binds 1 divalent metal cation per subunit.</text>
</comment>
<proteinExistence type="inferred from homology"/>
<dbReference type="GO" id="GO:0046872">
    <property type="term" value="F:metal ion binding"/>
    <property type="evidence" value="ECO:0007669"/>
    <property type="project" value="UniProtKB-KW"/>
</dbReference>
<feature type="binding site" evidence="7">
    <location>
        <position position="251"/>
    </location>
    <ligand>
        <name>substrate</name>
    </ligand>
</feature>
<dbReference type="SUPFAM" id="SSF51556">
    <property type="entry name" value="Metallo-dependent hydrolases"/>
    <property type="match status" value="1"/>
</dbReference>
<evidence type="ECO:0000256" key="4">
    <source>
        <dbReference type="ARBA" id="ARBA00023277"/>
    </source>
</evidence>
<sequence>MLSKISSRGFTRLAAALVFFFIFYEMNAQQVIEGIHYYTGQPVQLKINNGIIEEITNIDKVTSENPVYVAPGFFDNQINGFAGVSFGFGDNDLTTEGIEKATSELWKKGVTTYLPTITTNSTEVLVRNFKLLANAIEDKNLRGSIPGFHLEGPYINPEDGYRGAHPKQFVKLPDWNDFMKIYEASGKNIMIITVAPEMEGALDFISQCTKNGIVVALGHHNADAATVSAAIDRGAKLATHLGNGAANTINRHRNPFWSQLADDRLYASIICDGFHLLPEEIKVFHKAKGTDKTIIISDVTHYAALEPGQYKTATGETIELTEDGMLRYPAQNVLYGSAAPITKGIGHIMEVTGCTLAEAVQMGSTNPARLYNLTDRGVLEPGKRADIILFTLDGFTVNIKETWVKGKMVYKSK</sequence>
<feature type="active site" description="Proton donor/acceptor" evidence="6">
    <location>
        <position position="298"/>
    </location>
</feature>
<protein>
    <submittedName>
        <fullName evidence="10">N-acetylglucosamine-6-phosphate deacetylase</fullName>
    </submittedName>
</protein>
<feature type="binding site" evidence="8">
    <location>
        <position position="151"/>
    </location>
    <ligand>
        <name>Zn(2+)</name>
        <dbReference type="ChEBI" id="CHEBI:29105"/>
    </ligand>
</feature>
<comment type="similarity">
    <text evidence="1 5">Belongs to the metallo-dependent hydrolases superfamily. NagA family.</text>
</comment>
<feature type="binding site" evidence="7">
    <location>
        <begin position="334"/>
        <end position="336"/>
    </location>
    <ligand>
        <name>substrate</name>
    </ligand>
</feature>
<name>A0A1M5DDF5_9BACT</name>
<feature type="binding site" evidence="8">
    <location>
        <position position="219"/>
    </location>
    <ligand>
        <name>Zn(2+)</name>
        <dbReference type="ChEBI" id="CHEBI:29105"/>
    </ligand>
</feature>
<dbReference type="NCBIfam" id="TIGR00221">
    <property type="entry name" value="nagA"/>
    <property type="match status" value="1"/>
</dbReference>
<keyword evidence="4 5" id="KW-0119">Carbohydrate metabolism</keyword>
<evidence type="ECO:0000256" key="2">
    <source>
        <dbReference type="ARBA" id="ARBA00022723"/>
    </source>
</evidence>
<dbReference type="PANTHER" id="PTHR11113:SF14">
    <property type="entry name" value="N-ACETYLGLUCOSAMINE-6-PHOSPHATE DEACETYLASE"/>
    <property type="match status" value="1"/>
</dbReference>
<dbReference type="Pfam" id="PF01979">
    <property type="entry name" value="Amidohydro_1"/>
    <property type="match status" value="1"/>
</dbReference>
<feature type="binding site" evidence="7">
    <location>
        <position position="275"/>
    </location>
    <ligand>
        <name>substrate</name>
    </ligand>
</feature>
<dbReference type="OrthoDB" id="9776488at2"/>
<feature type="domain" description="Amidohydrolase-related" evidence="9">
    <location>
        <begin position="68"/>
        <end position="409"/>
    </location>
</feature>